<dbReference type="EMBL" id="JBBWSC010000017">
    <property type="protein sequence ID" value="MEL0539303.1"/>
    <property type="molecule type" value="Genomic_DNA"/>
</dbReference>
<sequence length="273" mass="30764">MTEKLLSIKTKDDYILKTHIIPAAEEPKGVIVYYHGGGLISGSPTDLSENIVKILTQSFHLVLAPYRLAPESDFETIILDAFTVFDEIAELYSDLPIFTFGRSSGGYLAIQIATQRKANGILDFYGYSQINLPEFRHEHEIFKRKTSKLTEPMIQLMLQSSPITSGPTQIRYPLYLYTRGNALWYEYVGIEDAASTRFNLSEAALKKLPPIFIAHAVNDIDVPYSEALRLHRSVLNSSLVSIPTDEHDFDRVMTPEVAEVYQKAVDFLIGLLT</sequence>
<dbReference type="RefSeq" id="WP_341612422.1">
    <property type="nucleotide sequence ID" value="NZ_JBBWSC010000017.1"/>
</dbReference>
<dbReference type="InterPro" id="IPR050466">
    <property type="entry name" value="Carboxylest/Gibb_receptor"/>
</dbReference>
<dbReference type="PANTHER" id="PTHR23024:SF24">
    <property type="entry name" value="ALPHA_BETA HYDROLASE FOLD-3 DOMAIN-CONTAINING PROTEIN"/>
    <property type="match status" value="1"/>
</dbReference>
<protein>
    <submittedName>
        <fullName evidence="2">Alpha/beta hydrolase</fullName>
    </submittedName>
</protein>
<dbReference type="PANTHER" id="PTHR23024">
    <property type="entry name" value="ARYLACETAMIDE DEACETYLASE"/>
    <property type="match status" value="1"/>
</dbReference>
<dbReference type="InterPro" id="IPR029058">
    <property type="entry name" value="AB_hydrolase_fold"/>
</dbReference>
<dbReference type="SUPFAM" id="SSF53474">
    <property type="entry name" value="alpha/beta-Hydrolases"/>
    <property type="match status" value="1"/>
</dbReference>
<reference evidence="2 3" key="1">
    <citation type="submission" date="2024-04" db="EMBL/GenBank/DDBJ databases">
        <title>Staphylococcus debuckii a clinical isolate.</title>
        <authorList>
            <person name="Magnan C."/>
            <person name="Plumet L."/>
            <person name="Morsli M."/>
            <person name="Molle V."/>
            <person name="Lavigne J.-P."/>
        </authorList>
    </citation>
    <scope>NUCLEOTIDE SEQUENCE [LARGE SCALE GENOMIC DNA]</scope>
    <source>
        <strain evidence="2 3">NSD001</strain>
    </source>
</reference>
<dbReference type="Gene3D" id="3.40.50.1820">
    <property type="entry name" value="alpha/beta hydrolase"/>
    <property type="match status" value="1"/>
</dbReference>
<evidence type="ECO:0000313" key="2">
    <source>
        <dbReference type="EMBL" id="MEL0539303.1"/>
    </source>
</evidence>
<dbReference type="InterPro" id="IPR013094">
    <property type="entry name" value="AB_hydrolase_3"/>
</dbReference>
<keyword evidence="3" id="KW-1185">Reference proteome</keyword>
<dbReference type="Pfam" id="PF07859">
    <property type="entry name" value="Abhydrolase_3"/>
    <property type="match status" value="1"/>
</dbReference>
<feature type="domain" description="Alpha/beta hydrolase fold-3" evidence="1">
    <location>
        <begin position="31"/>
        <end position="224"/>
    </location>
</feature>
<evidence type="ECO:0000259" key="1">
    <source>
        <dbReference type="Pfam" id="PF07859"/>
    </source>
</evidence>
<gene>
    <name evidence="2" type="ORF">AADA34_11350</name>
</gene>
<comment type="caution">
    <text evidence="2">The sequence shown here is derived from an EMBL/GenBank/DDBJ whole genome shotgun (WGS) entry which is preliminary data.</text>
</comment>
<dbReference type="Proteomes" id="UP001380601">
    <property type="component" value="Unassembled WGS sequence"/>
</dbReference>
<proteinExistence type="predicted"/>
<evidence type="ECO:0000313" key="3">
    <source>
        <dbReference type="Proteomes" id="UP001380601"/>
    </source>
</evidence>
<name>A0ABU9F0M1_9STAP</name>
<accession>A0ABU9F0M1</accession>
<keyword evidence="2" id="KW-0378">Hydrolase</keyword>
<organism evidence="2 3">
    <name type="scientific">Staphylococcus debuckii</name>
    <dbReference type="NCBI Taxonomy" id="2044912"/>
    <lineage>
        <taxon>Bacteria</taxon>
        <taxon>Bacillati</taxon>
        <taxon>Bacillota</taxon>
        <taxon>Bacilli</taxon>
        <taxon>Bacillales</taxon>
        <taxon>Staphylococcaceae</taxon>
        <taxon>Staphylococcus</taxon>
    </lineage>
</organism>
<dbReference type="GO" id="GO:0016787">
    <property type="term" value="F:hydrolase activity"/>
    <property type="evidence" value="ECO:0007669"/>
    <property type="project" value="UniProtKB-KW"/>
</dbReference>